<sequence>MSGRRRVRSRPRDEQGSIVPLVVGLAVVVALLVAVVVDASAAYLRRQGLDAAADAAALAATDGIQGERVYTQGLGKRAEIDPGAARRFVAAYVADSGIERRYPGLSYAVRTDADTVVVRMGAPTDLPLRVPGVGEDVLVTGEAASVVVVSD</sequence>
<evidence type="ECO:0000313" key="4">
    <source>
        <dbReference type="Proteomes" id="UP000198859"/>
    </source>
</evidence>
<dbReference type="EMBL" id="LT629757">
    <property type="protein sequence ID" value="SDR71073.1"/>
    <property type="molecule type" value="Genomic_DNA"/>
</dbReference>
<dbReference type="Pfam" id="PF13400">
    <property type="entry name" value="Tad"/>
    <property type="match status" value="1"/>
</dbReference>
<keyword evidence="4" id="KW-1185">Reference proteome</keyword>
<protein>
    <submittedName>
        <fullName evidence="3">Putative Flp pilus-assembly TadE/G-like</fullName>
    </submittedName>
</protein>
<dbReference type="OrthoDB" id="3789668at2"/>
<evidence type="ECO:0000259" key="2">
    <source>
        <dbReference type="Pfam" id="PF13400"/>
    </source>
</evidence>
<dbReference type="InterPro" id="IPR028087">
    <property type="entry name" value="Tad_N"/>
</dbReference>
<proteinExistence type="predicted"/>
<keyword evidence="1" id="KW-0812">Transmembrane</keyword>
<feature type="transmembrane region" description="Helical" evidence="1">
    <location>
        <begin position="21"/>
        <end position="44"/>
    </location>
</feature>
<name>A0A1H1L9A5_9ACTN</name>
<accession>A0A1H1L9A5</accession>
<feature type="domain" description="Putative Flp pilus-assembly TadG-like N-terminal" evidence="2">
    <location>
        <begin position="16"/>
        <end position="60"/>
    </location>
</feature>
<keyword evidence="1" id="KW-1133">Transmembrane helix</keyword>
<dbReference type="AlphaFoldDB" id="A0A1H1L9A5"/>
<keyword evidence="1" id="KW-0472">Membrane</keyword>
<dbReference type="Proteomes" id="UP000198859">
    <property type="component" value="Chromosome I"/>
</dbReference>
<dbReference type="STRING" id="642780.SAMN04488570_0109"/>
<organism evidence="3 4">
    <name type="scientific">Nocardioides scoriae</name>
    <dbReference type="NCBI Taxonomy" id="642780"/>
    <lineage>
        <taxon>Bacteria</taxon>
        <taxon>Bacillati</taxon>
        <taxon>Actinomycetota</taxon>
        <taxon>Actinomycetes</taxon>
        <taxon>Propionibacteriales</taxon>
        <taxon>Nocardioidaceae</taxon>
        <taxon>Nocardioides</taxon>
    </lineage>
</organism>
<evidence type="ECO:0000256" key="1">
    <source>
        <dbReference type="SAM" id="Phobius"/>
    </source>
</evidence>
<reference evidence="4" key="1">
    <citation type="submission" date="2016-10" db="EMBL/GenBank/DDBJ databases">
        <authorList>
            <person name="Varghese N."/>
            <person name="Submissions S."/>
        </authorList>
    </citation>
    <scope>NUCLEOTIDE SEQUENCE [LARGE SCALE GENOMIC DNA]</scope>
    <source>
        <strain evidence="4">DSM 22127</strain>
    </source>
</reference>
<gene>
    <name evidence="3" type="ORF">SAMN04488570_0109</name>
</gene>
<evidence type="ECO:0000313" key="3">
    <source>
        <dbReference type="EMBL" id="SDR71073.1"/>
    </source>
</evidence>